<protein>
    <submittedName>
        <fullName evidence="1">Uncharacterized protein</fullName>
    </submittedName>
</protein>
<dbReference type="KEGG" id="sus:Acid_0664"/>
<name>Q02BA1_SOLUE</name>
<dbReference type="HOGENOM" id="CLU_405381_0_0_0"/>
<gene>
    <name evidence="1" type="ordered locus">Acid_0664</name>
</gene>
<organism evidence="1">
    <name type="scientific">Solibacter usitatus (strain Ellin6076)</name>
    <dbReference type="NCBI Taxonomy" id="234267"/>
    <lineage>
        <taxon>Bacteria</taxon>
        <taxon>Pseudomonadati</taxon>
        <taxon>Acidobacteriota</taxon>
        <taxon>Terriglobia</taxon>
        <taxon>Bryobacterales</taxon>
        <taxon>Solibacteraceae</taxon>
        <taxon>Candidatus Solibacter</taxon>
    </lineage>
</organism>
<reference evidence="1" key="1">
    <citation type="submission" date="2006-10" db="EMBL/GenBank/DDBJ databases">
        <title>Complete sequence of Solibacter usitatus Ellin6076.</title>
        <authorList>
            <consortium name="US DOE Joint Genome Institute"/>
            <person name="Copeland A."/>
            <person name="Lucas S."/>
            <person name="Lapidus A."/>
            <person name="Barry K."/>
            <person name="Detter J.C."/>
            <person name="Glavina del Rio T."/>
            <person name="Hammon N."/>
            <person name="Israni S."/>
            <person name="Dalin E."/>
            <person name="Tice H."/>
            <person name="Pitluck S."/>
            <person name="Thompson L.S."/>
            <person name="Brettin T."/>
            <person name="Bruce D."/>
            <person name="Han C."/>
            <person name="Tapia R."/>
            <person name="Gilna P."/>
            <person name="Schmutz J."/>
            <person name="Larimer F."/>
            <person name="Land M."/>
            <person name="Hauser L."/>
            <person name="Kyrpides N."/>
            <person name="Mikhailova N."/>
            <person name="Janssen P.H."/>
            <person name="Kuske C.R."/>
            <person name="Richardson P."/>
        </authorList>
    </citation>
    <scope>NUCLEOTIDE SEQUENCE</scope>
    <source>
        <strain evidence="1">Ellin6076</strain>
    </source>
</reference>
<dbReference type="InParanoid" id="Q02BA1"/>
<sequence length="678" mass="71044">MSYMAVRSGGAGIVRDSLSRARVACSMTLRHSPNHLPGTFLSCPELTGNATQDAYGISADASGPAQMAGDPRGRSDLREPRFVGCSHCEACAYMETLGLGGPQLFDDTDRVGTIPITKRMIEHLPRVLPHQENNVAGPSVFLWDVAGAALPAKVEATGDHERPPSERVTPFRSLHTESDRDLILKTGAFNLVHPLPFVCQEIGVHRCSAGKTAYMNRTNPAGVNSEWQIAGTWTVPSAPVTADSVTPSSGSGSTQTFALQYSATAGATSFSTVWAWFNSMFSASAANTCMVYYDRAASTLYLVNDAGTQWLPGTPGAAATLQNSQCSINLATTNVALVSNTLTLNLATTFKPVFAGPKNIYMYGAAGATNSGWQARGTWTATSGVVTVSADSVTPSSGTGSTQTFALQYSDTAGATNFSSAWAWFNDTFSASAANSCLVYYDRAASTLYLINDAGTQWLPGTPGAAATLQNSQCSINLATTSAALVSNTLTLKLATTFKPAYASAKNIYMYGAAGATNSGWQTRGTWTATSGIVTVTADSVTPSSGSGSTQTFALQYSDTAGATTFSTAWAWFNATFSASAANSCLVYYDRAASTLYLINDAGTQWLPGTPGAAATLQNSQCSINLASTSVAFASNTLTLNLPLTFRSAYAGGKTIYMYGADTGTNSGWQTRGTWTAQ</sequence>
<accession>Q02BA1</accession>
<dbReference type="EMBL" id="CP000473">
    <property type="protein sequence ID" value="ABJ81665.1"/>
    <property type="molecule type" value="Genomic_DNA"/>
</dbReference>
<dbReference type="AlphaFoldDB" id="Q02BA1"/>
<proteinExistence type="predicted"/>
<evidence type="ECO:0000313" key="1">
    <source>
        <dbReference type="EMBL" id="ABJ81665.1"/>
    </source>
</evidence>